<organism evidence="1 2">
    <name type="scientific">Rattus norvegicus</name>
    <name type="common">Rat</name>
    <dbReference type="NCBI Taxonomy" id="10116"/>
    <lineage>
        <taxon>Eukaryota</taxon>
        <taxon>Metazoa</taxon>
        <taxon>Chordata</taxon>
        <taxon>Craniata</taxon>
        <taxon>Vertebrata</taxon>
        <taxon>Euteleostomi</taxon>
        <taxon>Mammalia</taxon>
        <taxon>Eutheria</taxon>
        <taxon>Euarchontoglires</taxon>
        <taxon>Glires</taxon>
        <taxon>Rodentia</taxon>
        <taxon>Myomorpha</taxon>
        <taxon>Muroidea</taxon>
        <taxon>Muridae</taxon>
        <taxon>Murinae</taxon>
        <taxon>Rattus</taxon>
    </lineage>
</organism>
<accession>A6J133</accession>
<proteinExistence type="predicted"/>
<name>A6J133_RAT</name>
<sequence>MKTVVIRSEVLNEKLVTLGGRSTCPEHKYGEAEHVLLYLCAKGIFSLKKVN</sequence>
<evidence type="ECO:0000313" key="1">
    <source>
        <dbReference type="EMBL" id="EDM13621.1"/>
    </source>
</evidence>
<evidence type="ECO:0000313" key="2">
    <source>
        <dbReference type="Proteomes" id="UP000234681"/>
    </source>
</evidence>
<dbReference type="Proteomes" id="UP000234681">
    <property type="component" value="Chromosome 12"/>
</dbReference>
<protein>
    <submittedName>
        <fullName evidence="1">RCG21720, isoform CRA_a</fullName>
    </submittedName>
</protein>
<gene>
    <name evidence="1" type="ORF">rCG_21720</name>
</gene>
<reference evidence="1 2" key="1">
    <citation type="submission" date="2005-07" db="EMBL/GenBank/DDBJ databases">
        <authorList>
            <person name="Mural R.J."/>
            <person name="Li P.W."/>
            <person name="Adams M.D."/>
            <person name="Amanatides P.G."/>
            <person name="Baden-Tillson H."/>
            <person name="Barnstead M."/>
            <person name="Chin S.H."/>
            <person name="Dew I."/>
            <person name="Evans C.A."/>
            <person name="Ferriera S."/>
            <person name="Flanigan M."/>
            <person name="Fosler C."/>
            <person name="Glodek A."/>
            <person name="Gu Z."/>
            <person name="Holt R.A."/>
            <person name="Jennings D."/>
            <person name="Kraft C.L."/>
            <person name="Lu F."/>
            <person name="Nguyen T."/>
            <person name="Nusskern D.R."/>
            <person name="Pfannkoch C.M."/>
            <person name="Sitter C."/>
            <person name="Sutton G.G."/>
            <person name="Venter J.C."/>
            <person name="Wang Z."/>
            <person name="Woodage T."/>
            <person name="Zheng X.H."/>
            <person name="Zhong F."/>
        </authorList>
    </citation>
    <scope>NUCLEOTIDE SEQUENCE [LARGE SCALE GENOMIC DNA]</scope>
    <source>
        <strain>BN</strain>
        <strain evidence="2">Sprague-Dawley</strain>
    </source>
</reference>
<dbReference type="EMBL" id="CH473973">
    <property type="protein sequence ID" value="EDM13621.1"/>
    <property type="molecule type" value="Genomic_DNA"/>
</dbReference>
<dbReference type="AlphaFoldDB" id="A6J133"/>